<dbReference type="InterPro" id="IPR003439">
    <property type="entry name" value="ABC_transporter-like_ATP-bd"/>
</dbReference>
<evidence type="ECO:0000256" key="3">
    <source>
        <dbReference type="ARBA" id="ARBA00022448"/>
    </source>
</evidence>
<dbReference type="InterPro" id="IPR003593">
    <property type="entry name" value="AAA+_ATPase"/>
</dbReference>
<dbReference type="InterPro" id="IPR027417">
    <property type="entry name" value="P-loop_NTPase"/>
</dbReference>
<sequence>MPSTPEIAKPGSGAPVLETQDLTVRFHADEGVVAAVNGLNLRVERGECFGVVGESGSGKSQAFMSIMGLLAQNGHATGSARLNGREILNAPRKALDTIRGSEMALIFQDPMSALTPFMRIGEQMRESLMQHQGASAQAARERVLEVLEMVRIPDAKRRIGQYPHELSGGMRQRVMIAQALLCKPSLLIADEPTTALDVTVQAEILNIFAGLKKHTDTAIIIITHDLGVIASVCDRAAVMYAGRVVEEGGVQDLFYRPAHPYTAGLLRSVPAIDADPDVDMPVIPGQPPNLARLGAGCAFRPRCGQSMTVCAETAPPLRPRAGPAHRSACHAETVL</sequence>
<dbReference type="Pfam" id="PF08352">
    <property type="entry name" value="oligo_HPY"/>
    <property type="match status" value="1"/>
</dbReference>
<dbReference type="RefSeq" id="WP_354088270.1">
    <property type="nucleotide sequence ID" value="NZ_JBEPTF010000001.1"/>
</dbReference>
<evidence type="ECO:0000256" key="7">
    <source>
        <dbReference type="ARBA" id="ARBA00023136"/>
    </source>
</evidence>
<keyword evidence="5" id="KW-0547">Nucleotide-binding</keyword>
<keyword evidence="6 9" id="KW-0067">ATP-binding</keyword>
<dbReference type="Gene3D" id="3.40.50.300">
    <property type="entry name" value="P-loop containing nucleotide triphosphate hydrolases"/>
    <property type="match status" value="1"/>
</dbReference>
<dbReference type="EMBL" id="JBEPTF010000001">
    <property type="protein sequence ID" value="MET4683347.1"/>
    <property type="molecule type" value="Genomic_DNA"/>
</dbReference>
<evidence type="ECO:0000256" key="5">
    <source>
        <dbReference type="ARBA" id="ARBA00022741"/>
    </source>
</evidence>
<evidence type="ECO:0000256" key="2">
    <source>
        <dbReference type="ARBA" id="ARBA00005417"/>
    </source>
</evidence>
<evidence type="ECO:0000313" key="9">
    <source>
        <dbReference type="EMBL" id="MET4683347.1"/>
    </source>
</evidence>
<keyword evidence="10" id="KW-1185">Reference proteome</keyword>
<protein>
    <submittedName>
        <fullName evidence="9">Oligopeptide transport system ATP-binding protein</fullName>
    </submittedName>
</protein>
<dbReference type="GO" id="GO:0005524">
    <property type="term" value="F:ATP binding"/>
    <property type="evidence" value="ECO:0007669"/>
    <property type="project" value="UniProtKB-KW"/>
</dbReference>
<keyword evidence="3" id="KW-0813">Transport</keyword>
<dbReference type="Proteomes" id="UP001549313">
    <property type="component" value="Unassembled WGS sequence"/>
</dbReference>
<dbReference type="SUPFAM" id="SSF52540">
    <property type="entry name" value="P-loop containing nucleoside triphosphate hydrolases"/>
    <property type="match status" value="1"/>
</dbReference>
<proteinExistence type="inferred from homology"/>
<evidence type="ECO:0000256" key="1">
    <source>
        <dbReference type="ARBA" id="ARBA00004417"/>
    </source>
</evidence>
<evidence type="ECO:0000256" key="6">
    <source>
        <dbReference type="ARBA" id="ARBA00022840"/>
    </source>
</evidence>
<dbReference type="SMART" id="SM00382">
    <property type="entry name" value="AAA"/>
    <property type="match status" value="1"/>
</dbReference>
<evidence type="ECO:0000256" key="4">
    <source>
        <dbReference type="ARBA" id="ARBA00022475"/>
    </source>
</evidence>
<dbReference type="PROSITE" id="PS00211">
    <property type="entry name" value="ABC_TRANSPORTER_1"/>
    <property type="match status" value="1"/>
</dbReference>
<keyword evidence="7" id="KW-0472">Membrane</keyword>
<name>A0ABV2R9U8_9CAUL</name>
<gene>
    <name evidence="9" type="ORF">ABIE19_001256</name>
</gene>
<dbReference type="NCBIfam" id="TIGR01727">
    <property type="entry name" value="oligo_HPY"/>
    <property type="match status" value="1"/>
</dbReference>
<dbReference type="InterPro" id="IPR017871">
    <property type="entry name" value="ABC_transporter-like_CS"/>
</dbReference>
<accession>A0ABV2R9U8</accession>
<feature type="domain" description="ABC transporter" evidence="8">
    <location>
        <begin position="17"/>
        <end position="266"/>
    </location>
</feature>
<comment type="similarity">
    <text evidence="2">Belongs to the ABC transporter superfamily.</text>
</comment>
<dbReference type="InterPro" id="IPR013563">
    <property type="entry name" value="Oligopep_ABC_C"/>
</dbReference>
<keyword evidence="4" id="KW-1003">Cell membrane</keyword>
<organism evidence="9 10">
    <name type="scientific">Brevundimonas faecalis</name>
    <dbReference type="NCBI Taxonomy" id="947378"/>
    <lineage>
        <taxon>Bacteria</taxon>
        <taxon>Pseudomonadati</taxon>
        <taxon>Pseudomonadota</taxon>
        <taxon>Alphaproteobacteria</taxon>
        <taxon>Caulobacterales</taxon>
        <taxon>Caulobacteraceae</taxon>
        <taxon>Brevundimonas</taxon>
    </lineage>
</organism>
<reference evidence="9 10" key="1">
    <citation type="submission" date="2024-06" db="EMBL/GenBank/DDBJ databases">
        <title>Sorghum-associated microbial communities from plants grown in Nebraska, USA.</title>
        <authorList>
            <person name="Schachtman D."/>
        </authorList>
    </citation>
    <scope>NUCLEOTIDE SEQUENCE [LARGE SCALE GENOMIC DNA]</scope>
    <source>
        <strain evidence="9 10">2814</strain>
    </source>
</reference>
<comment type="caution">
    <text evidence="9">The sequence shown here is derived from an EMBL/GenBank/DDBJ whole genome shotgun (WGS) entry which is preliminary data.</text>
</comment>
<evidence type="ECO:0000313" key="10">
    <source>
        <dbReference type="Proteomes" id="UP001549313"/>
    </source>
</evidence>
<dbReference type="CDD" id="cd03257">
    <property type="entry name" value="ABC_NikE_OppD_transporters"/>
    <property type="match status" value="1"/>
</dbReference>
<dbReference type="InterPro" id="IPR050388">
    <property type="entry name" value="ABC_Ni/Peptide_Import"/>
</dbReference>
<dbReference type="PROSITE" id="PS50893">
    <property type="entry name" value="ABC_TRANSPORTER_2"/>
    <property type="match status" value="1"/>
</dbReference>
<dbReference type="PANTHER" id="PTHR43297">
    <property type="entry name" value="OLIGOPEPTIDE TRANSPORT ATP-BINDING PROTEIN APPD"/>
    <property type="match status" value="1"/>
</dbReference>
<dbReference type="PANTHER" id="PTHR43297:SF7">
    <property type="entry name" value="D,D-DIPEPTIDE TRANSPORT ATP-BINDING PROTEIN DDPD-RELATED"/>
    <property type="match status" value="1"/>
</dbReference>
<comment type="subcellular location">
    <subcellularLocation>
        <location evidence="1">Cell inner membrane</location>
        <topology evidence="1">Peripheral membrane protein</topology>
    </subcellularLocation>
</comment>
<evidence type="ECO:0000259" key="8">
    <source>
        <dbReference type="PROSITE" id="PS50893"/>
    </source>
</evidence>
<dbReference type="Pfam" id="PF00005">
    <property type="entry name" value="ABC_tran"/>
    <property type="match status" value="1"/>
</dbReference>